<organism evidence="2 3">
    <name type="scientific">Hydrocarboniphaga effusa AP103</name>
    <dbReference type="NCBI Taxonomy" id="1172194"/>
    <lineage>
        <taxon>Bacteria</taxon>
        <taxon>Pseudomonadati</taxon>
        <taxon>Pseudomonadota</taxon>
        <taxon>Gammaproteobacteria</taxon>
        <taxon>Nevskiales</taxon>
        <taxon>Nevskiaceae</taxon>
        <taxon>Hydrocarboniphaga</taxon>
    </lineage>
</organism>
<dbReference type="SUPFAM" id="SSF50475">
    <property type="entry name" value="FMN-binding split barrel"/>
    <property type="match status" value="1"/>
</dbReference>
<sequence length="174" mass="19680">MNDLTHSNRQDMSDAEHLQHFRKLVEKARVGMLTTLDRDMEMRSRPLHTIEVEENGTLWFVIGVASPKAEEVGDHDGKVCLTYANKGDSEYVSVSGHARLVRDQSLKQTFWNKMIDVWFPKGDQDPNVALLKVTPTQAEYWDGPSNTVTRFYAFAKAMATGKKDAFGENAKLGF</sequence>
<dbReference type="AlphaFoldDB" id="I8TDZ6"/>
<gene>
    <name evidence="2" type="ORF">WQQ_23420</name>
</gene>
<dbReference type="STRING" id="1172194.WQQ_23420"/>
<dbReference type="InterPro" id="IPR052917">
    <property type="entry name" value="Stress-Dev_Protein"/>
</dbReference>
<dbReference type="Proteomes" id="UP000003704">
    <property type="component" value="Unassembled WGS sequence"/>
</dbReference>
<dbReference type="InterPro" id="IPR038725">
    <property type="entry name" value="YdaG_split_barrel_FMN-bd"/>
</dbReference>
<comment type="caution">
    <text evidence="2">The sequence shown here is derived from an EMBL/GenBank/DDBJ whole genome shotgun (WGS) entry which is preliminary data.</text>
</comment>
<feature type="domain" description="General stress protein FMN-binding split barrel" evidence="1">
    <location>
        <begin position="16"/>
        <end position="163"/>
    </location>
</feature>
<reference evidence="2 3" key="1">
    <citation type="journal article" date="2012" name="J. Bacteriol.">
        <title>Genome Sequence of n-Alkane-Degrading Hydrocarboniphaga effusa Strain AP103T (ATCC BAA-332T).</title>
        <authorList>
            <person name="Chang H.K."/>
            <person name="Zylstra G.J."/>
            <person name="Chae J.C."/>
        </authorList>
    </citation>
    <scope>NUCLEOTIDE SEQUENCE [LARGE SCALE GENOMIC DNA]</scope>
    <source>
        <strain evidence="2 3">AP103</strain>
    </source>
</reference>
<dbReference type="Pfam" id="PF16242">
    <property type="entry name" value="Pyrid_ox_like"/>
    <property type="match status" value="1"/>
</dbReference>
<protein>
    <recommendedName>
        <fullName evidence="1">General stress protein FMN-binding split barrel domain-containing protein</fullName>
    </recommendedName>
</protein>
<dbReference type="RefSeq" id="WP_007185285.1">
    <property type="nucleotide sequence ID" value="NZ_AKGD01000001.1"/>
</dbReference>
<dbReference type="PANTHER" id="PTHR34818">
    <property type="entry name" value="PROTEIN BLI-3"/>
    <property type="match status" value="1"/>
</dbReference>
<proteinExistence type="predicted"/>
<keyword evidence="3" id="KW-1185">Reference proteome</keyword>
<name>I8TDZ6_9GAMM</name>
<dbReference type="PANTHER" id="PTHR34818:SF1">
    <property type="entry name" value="PROTEIN BLI-3"/>
    <property type="match status" value="1"/>
</dbReference>
<accession>I8TDZ6</accession>
<evidence type="ECO:0000313" key="2">
    <source>
        <dbReference type="EMBL" id="EIT72205.1"/>
    </source>
</evidence>
<dbReference type="Gene3D" id="2.30.110.10">
    <property type="entry name" value="Electron Transport, Fmn-binding Protein, Chain A"/>
    <property type="match status" value="1"/>
</dbReference>
<evidence type="ECO:0000313" key="3">
    <source>
        <dbReference type="Proteomes" id="UP000003704"/>
    </source>
</evidence>
<dbReference type="EMBL" id="AKGD01000001">
    <property type="protein sequence ID" value="EIT72205.1"/>
    <property type="molecule type" value="Genomic_DNA"/>
</dbReference>
<evidence type="ECO:0000259" key="1">
    <source>
        <dbReference type="Pfam" id="PF16242"/>
    </source>
</evidence>
<dbReference type="OrthoDB" id="1432662at2"/>
<dbReference type="InterPro" id="IPR012349">
    <property type="entry name" value="Split_barrel_FMN-bd"/>
</dbReference>